<comment type="caution">
    <text evidence="1">The sequence shown here is derived from an EMBL/GenBank/DDBJ whole genome shotgun (WGS) entry which is preliminary data.</text>
</comment>
<dbReference type="RefSeq" id="WP_229668210.1">
    <property type="nucleotide sequence ID" value="NZ_BMLU01000006.1"/>
</dbReference>
<dbReference type="SUPFAM" id="SSF53756">
    <property type="entry name" value="UDP-Glycosyltransferase/glycogen phosphorylase"/>
    <property type="match status" value="1"/>
</dbReference>
<protein>
    <recommendedName>
        <fullName evidence="3">CDP-glycerol glycerophosphotransferase (TagB/SpsB family)</fullName>
    </recommendedName>
</protein>
<organism evidence="1 2">
    <name type="scientific">Stakelama pacifica</name>
    <dbReference type="NCBI Taxonomy" id="517720"/>
    <lineage>
        <taxon>Bacteria</taxon>
        <taxon>Pseudomonadati</taxon>
        <taxon>Pseudomonadota</taxon>
        <taxon>Alphaproteobacteria</taxon>
        <taxon>Sphingomonadales</taxon>
        <taxon>Sphingomonadaceae</taxon>
        <taxon>Stakelama</taxon>
    </lineage>
</organism>
<reference evidence="1 2" key="1">
    <citation type="submission" date="2019-03" db="EMBL/GenBank/DDBJ databases">
        <title>Genomic Encyclopedia of Type Strains, Phase IV (KMG-IV): sequencing the most valuable type-strain genomes for metagenomic binning, comparative biology and taxonomic classification.</title>
        <authorList>
            <person name="Goeker M."/>
        </authorList>
    </citation>
    <scope>NUCLEOTIDE SEQUENCE [LARGE SCALE GENOMIC DNA]</scope>
    <source>
        <strain evidence="1 2">DSM 25059</strain>
    </source>
</reference>
<dbReference type="Proteomes" id="UP000295493">
    <property type="component" value="Unassembled WGS sequence"/>
</dbReference>
<evidence type="ECO:0000313" key="1">
    <source>
        <dbReference type="EMBL" id="TDN82329.1"/>
    </source>
</evidence>
<dbReference type="AlphaFoldDB" id="A0A4R6FLB8"/>
<keyword evidence="2" id="KW-1185">Reference proteome</keyword>
<evidence type="ECO:0008006" key="3">
    <source>
        <dbReference type="Google" id="ProtNLM"/>
    </source>
</evidence>
<accession>A0A4R6FLB8</accession>
<evidence type="ECO:0000313" key="2">
    <source>
        <dbReference type="Proteomes" id="UP000295493"/>
    </source>
</evidence>
<dbReference type="InterPro" id="IPR043148">
    <property type="entry name" value="TagF_C"/>
</dbReference>
<gene>
    <name evidence="1" type="ORF">EV664_106137</name>
</gene>
<dbReference type="EMBL" id="SNWD01000006">
    <property type="protein sequence ID" value="TDN82329.1"/>
    <property type="molecule type" value="Genomic_DNA"/>
</dbReference>
<sequence length="384" mass="42097">MNRRALPALNVVAIGGVHQFPHFVPVACELAARGVMRVTVFVTSAGEAAMVRSLAARLNLPVPEIIEMRLPRSIERAAGKSTSKLLRLIRWARRLRGGNAILCAERTSTLLKRLPGRCPPVIHIPHGAGDRAVGFEPRFRFFDSVLVAGEKDRERLIEQGVVAAERCAVAGPIKVAALARCTAKAPPLFDNDRLTLLYCPHFDASLGSFAVFADRLIERIAADPRYNLIVAPHIRLASGWSEAQRAEWVARSVPGKILVDPGSERSTDMRYTLTADLFIGDVSSQVYEFLVRPRPCLFIDAHGADWQGNPDYAMWTLGEVVPPDCDIGAAVAQAFATHGRYRPLQEARVRRALDGLHWTADGGIAFDPDPIARAASLIEGLIRR</sequence>
<proteinExistence type="predicted"/>
<name>A0A4R6FLB8_9SPHN</name>
<dbReference type="Gene3D" id="3.40.50.12580">
    <property type="match status" value="1"/>
</dbReference>